<reference evidence="5" key="2">
    <citation type="submission" date="2020-01" db="EMBL/GenBank/DDBJ databases">
        <title>Population-level Yeast Reference Genomes.</title>
        <authorList>
            <person name="Yue J.-X."/>
        </authorList>
    </citation>
    <scope>NUCLEOTIDE SEQUENCE</scope>
    <source>
        <strain evidence="5">CBS432</strain>
    </source>
</reference>
<dbReference type="InterPro" id="IPR049629">
    <property type="entry name" value="DPY30_SDC1_DD"/>
</dbReference>
<dbReference type="AlphaFoldDB" id="A0A8B8UPH4"/>
<evidence type="ECO:0000256" key="3">
    <source>
        <dbReference type="ARBA" id="ARBA00023242"/>
    </source>
</evidence>
<dbReference type="GeneID" id="54629894"/>
<feature type="compositionally biased region" description="Basic and acidic residues" evidence="4">
    <location>
        <begin position="35"/>
        <end position="47"/>
    </location>
</feature>
<dbReference type="InterPro" id="IPR007858">
    <property type="entry name" value="Dpy-30_motif"/>
</dbReference>
<feature type="compositionally biased region" description="Polar residues" evidence="4">
    <location>
        <begin position="1"/>
        <end position="31"/>
    </location>
</feature>
<comment type="similarity">
    <text evidence="2">Belongs to the dpy-30 family.</text>
</comment>
<comment type="subcellular location">
    <subcellularLocation>
        <location evidence="1">Nucleus</location>
    </subcellularLocation>
</comment>
<keyword evidence="3" id="KW-0539">Nucleus</keyword>
<proteinExistence type="inferred from homology"/>
<evidence type="ECO:0000256" key="2">
    <source>
        <dbReference type="ARBA" id="ARBA00010849"/>
    </source>
</evidence>
<name>A0A8B8UPH4_SACPA</name>
<accession>A0A8B8UPH4</accession>
<reference evidence="5" key="4">
    <citation type="submission" date="2025-08" db="UniProtKB">
        <authorList>
            <consortium name="RefSeq"/>
        </authorList>
    </citation>
    <scope>IDENTIFICATION</scope>
    <source>
        <strain evidence="5">CBS432</strain>
    </source>
</reference>
<reference evidence="5" key="3">
    <citation type="submission" date="2025-07" db="EMBL/GenBank/DDBJ databases">
        <authorList>
            <consortium name="NCBI Genome Project"/>
        </authorList>
    </citation>
    <scope>NUCLEOTIDE SEQUENCE</scope>
    <source>
        <strain evidence="5">CBS432</strain>
    </source>
</reference>
<feature type="compositionally biased region" description="Polar residues" evidence="4">
    <location>
        <begin position="50"/>
        <end position="71"/>
    </location>
</feature>
<dbReference type="Pfam" id="PF05186">
    <property type="entry name" value="Dpy-30"/>
    <property type="match status" value="1"/>
</dbReference>
<dbReference type="OrthoDB" id="417678at2759"/>
<dbReference type="VEuPathDB" id="FungiDB:SPAR_D06480"/>
<dbReference type="CDD" id="cd22965">
    <property type="entry name" value="DD_DPY30_SDC1"/>
    <property type="match status" value="1"/>
</dbReference>
<evidence type="ECO:0000313" key="5">
    <source>
        <dbReference type="RefSeq" id="XP_033765680.1"/>
    </source>
</evidence>
<feature type="compositionally biased region" description="Polar residues" evidence="4">
    <location>
        <begin position="78"/>
        <end position="98"/>
    </location>
</feature>
<organism evidence="5">
    <name type="scientific">Saccharomyces paradoxus</name>
    <name type="common">Yeast</name>
    <name type="synonym">Saccharomyces douglasii</name>
    <dbReference type="NCBI Taxonomy" id="27291"/>
    <lineage>
        <taxon>Eukaryota</taxon>
        <taxon>Fungi</taxon>
        <taxon>Dikarya</taxon>
        <taxon>Ascomycota</taxon>
        <taxon>Saccharomycotina</taxon>
        <taxon>Saccharomycetes</taxon>
        <taxon>Saccharomycetales</taxon>
        <taxon>Saccharomycetaceae</taxon>
        <taxon>Saccharomyces</taxon>
    </lineage>
</organism>
<feature type="region of interest" description="Disordered" evidence="4">
    <location>
        <begin position="1"/>
        <end position="101"/>
    </location>
</feature>
<dbReference type="Gene3D" id="1.20.890.10">
    <property type="entry name" value="cAMP-dependent protein kinase regulatory subunit, dimerization-anchoring domain"/>
    <property type="match status" value="1"/>
</dbReference>
<dbReference type="RefSeq" id="XP_033765680.1">
    <property type="nucleotide sequence ID" value="XM_033909789.1"/>
</dbReference>
<evidence type="ECO:0000256" key="4">
    <source>
        <dbReference type="SAM" id="MobiDB-lite"/>
    </source>
</evidence>
<sequence length="175" mass="19066">MNGNENSPRYNETTVPTVGDSSSDTDIQVGQNRGVDTKNYDKHDNKAFDMSSNHNGNSDNLQIDNASSSATRDLKNVKSVNNQNIKLEESSNTNSVIEDSSEPKISKLENVDLATTVGGSQTRKYLNANVTPHLLAGMRLIAVQQPDDPLRVLGEYLIEQSNILKSGENESNASI</sequence>
<reference evidence="5" key="1">
    <citation type="journal article" date="2017" name="Nat. Genet.">
        <title>Contrasting evolutionary genome dynamics between domesticated and wild yeasts.</title>
        <authorList>
            <person name="Yue J.X."/>
            <person name="Li J."/>
            <person name="Aigrain L."/>
            <person name="Hallin J."/>
            <person name="Persson K."/>
            <person name="Oliver K."/>
            <person name="Bergstrom A."/>
            <person name="Coupland P."/>
            <person name="Warringer J."/>
            <person name="Lagomarsino M.C."/>
            <person name="Fischer G."/>
            <person name="Durbin R."/>
            <person name="Liti G."/>
        </authorList>
    </citation>
    <scope>NUCLEOTIDE SEQUENCE</scope>
    <source>
        <strain evidence="5">CBS432</strain>
    </source>
</reference>
<dbReference type="KEGG" id="spao:SPAR_D06480"/>
<dbReference type="GO" id="GO:0005634">
    <property type="term" value="C:nucleus"/>
    <property type="evidence" value="ECO:0007669"/>
    <property type="project" value="UniProtKB-SubCell"/>
</dbReference>
<evidence type="ECO:0000256" key="1">
    <source>
        <dbReference type="ARBA" id="ARBA00004123"/>
    </source>
</evidence>
<gene>
    <name evidence="5" type="primary">SDC1</name>
    <name evidence="5" type="ORF">SPAR_D06480</name>
</gene>
<protein>
    <submittedName>
        <fullName evidence="5">Sdc1p</fullName>
    </submittedName>
</protein>